<keyword evidence="4" id="KW-1185">Reference proteome</keyword>
<evidence type="ECO:0000313" key="4">
    <source>
        <dbReference type="Proteomes" id="UP001178507"/>
    </source>
</evidence>
<comment type="caution">
    <text evidence="3">The sequence shown here is derived from an EMBL/GenBank/DDBJ whole genome shotgun (WGS) entry which is preliminary data.</text>
</comment>
<evidence type="ECO:0000259" key="2">
    <source>
        <dbReference type="PROSITE" id="PS51459"/>
    </source>
</evidence>
<dbReference type="SUPFAM" id="SSF140931">
    <property type="entry name" value="Fic-like"/>
    <property type="match status" value="1"/>
</dbReference>
<reference evidence="3" key="1">
    <citation type="submission" date="2023-08" db="EMBL/GenBank/DDBJ databases">
        <authorList>
            <person name="Chen Y."/>
            <person name="Shah S."/>
            <person name="Dougan E. K."/>
            <person name="Thang M."/>
            <person name="Chan C."/>
        </authorList>
    </citation>
    <scope>NUCLEOTIDE SEQUENCE</scope>
</reference>
<dbReference type="InterPro" id="IPR036597">
    <property type="entry name" value="Fido-like_dom_sf"/>
</dbReference>
<feature type="domain" description="Fido" evidence="2">
    <location>
        <begin position="431"/>
        <end position="578"/>
    </location>
</feature>
<protein>
    <recommendedName>
        <fullName evidence="2">Fido domain-containing protein</fullName>
    </recommendedName>
</protein>
<dbReference type="AlphaFoldDB" id="A0AA36J8P7"/>
<dbReference type="Proteomes" id="UP001178507">
    <property type="component" value="Unassembled WGS sequence"/>
</dbReference>
<dbReference type="InterPro" id="IPR003812">
    <property type="entry name" value="Fido"/>
</dbReference>
<sequence>MKGYPFSAGAKVDGIAFISGNQGVDMKTSKLVQGGQEAVKASGTDPLLNLSRCQVHPTNPLRCRMASTTGGYGADGPGPKFVKLSGEEIPYKAPANSRVRAVTQALTKFFPGGSVRLIDESGRVLCRDDPIPSAGTLQVQVMGIAAGQWSSLYFAALDGFDEDALRRELQAAWPGDYDGPEATDDQMDGWQNSTFEALQPAVLKCCGEWADYWTFGSAACSYGYWYVRPPYNDMKPSVELIITDLKRWQKILVDLEDEFAQLRSRCSAYELSEHLETAIAQLLRHCPAFATDVPWHVGFEMWYQPFADLVGWYLSSTGLEETHLKLLETVTNAIRGFQSYSCPPDTALAVVRKVAPAYNSKFEQVDSTSDWLGSRAAMVASTAPPVEGTANEDSHLRFIDSVDAARDSKRAADLRYALDDCRKTALTGVPLDLSHLTRWQSFLLGESRTSDLSFRQHDAYAKQGRERYPFDENTESKFRERLAEANSDEPLALRACRAYLDVCFFHPFEDCNSRMARLVFDFLLTQAGYALSTSEPIFMFARSARDAEGAKAMVQLVESLLTKPGTDWGKPLASWVQKNPPKVSQKLRWFSCFRWPEDNQDFLH</sequence>
<evidence type="ECO:0000256" key="1">
    <source>
        <dbReference type="SAM" id="Coils"/>
    </source>
</evidence>
<gene>
    <name evidence="3" type="ORF">EVOR1521_LOCUS24020</name>
</gene>
<keyword evidence="1" id="KW-0175">Coiled coil</keyword>
<organism evidence="3 4">
    <name type="scientific">Effrenium voratum</name>
    <dbReference type="NCBI Taxonomy" id="2562239"/>
    <lineage>
        <taxon>Eukaryota</taxon>
        <taxon>Sar</taxon>
        <taxon>Alveolata</taxon>
        <taxon>Dinophyceae</taxon>
        <taxon>Suessiales</taxon>
        <taxon>Symbiodiniaceae</taxon>
        <taxon>Effrenium</taxon>
    </lineage>
</organism>
<evidence type="ECO:0000313" key="3">
    <source>
        <dbReference type="EMBL" id="CAJ1400725.1"/>
    </source>
</evidence>
<dbReference type="PROSITE" id="PS51459">
    <property type="entry name" value="FIDO"/>
    <property type="match status" value="1"/>
</dbReference>
<accession>A0AA36J8P7</accession>
<dbReference type="Gene3D" id="1.10.3290.10">
    <property type="entry name" value="Fido-like domain"/>
    <property type="match status" value="1"/>
</dbReference>
<dbReference type="Pfam" id="PF02661">
    <property type="entry name" value="Fic"/>
    <property type="match status" value="1"/>
</dbReference>
<name>A0AA36J8P7_9DINO</name>
<proteinExistence type="predicted"/>
<feature type="coiled-coil region" evidence="1">
    <location>
        <begin position="245"/>
        <end position="272"/>
    </location>
</feature>
<dbReference type="EMBL" id="CAUJNA010003382">
    <property type="protein sequence ID" value="CAJ1400725.1"/>
    <property type="molecule type" value="Genomic_DNA"/>
</dbReference>